<dbReference type="KEGG" id="sfu:Sfum_3363"/>
<evidence type="ECO:0000313" key="1">
    <source>
        <dbReference type="EMBL" id="ABK19036.1"/>
    </source>
</evidence>
<dbReference type="InParanoid" id="A0LNN4"/>
<dbReference type="RefSeq" id="WP_011700161.1">
    <property type="nucleotide sequence ID" value="NC_008554.1"/>
</dbReference>
<evidence type="ECO:0000313" key="2">
    <source>
        <dbReference type="Proteomes" id="UP000001784"/>
    </source>
</evidence>
<accession>A0LNN4</accession>
<proteinExistence type="predicted"/>
<sequence>MLEDPVEQLAEWKRELEGAWRAIPKPFRNDHSVRRTLQCHLFARICSAEVRVVADYLPPRVQDRAVDLIVVREDLEIAWAICFDTLVALAAVKSLGSFAARNKVIFTTGMIEKKVQESRFFLNAEIQHVHLRPFDHFA</sequence>
<keyword evidence="2" id="KW-1185">Reference proteome</keyword>
<reference evidence="1 2" key="1">
    <citation type="submission" date="2006-10" db="EMBL/GenBank/DDBJ databases">
        <title>Complete sequence of Syntrophobacter fumaroxidans MPOB.</title>
        <authorList>
            <consortium name="US DOE Joint Genome Institute"/>
            <person name="Copeland A."/>
            <person name="Lucas S."/>
            <person name="Lapidus A."/>
            <person name="Barry K."/>
            <person name="Detter J.C."/>
            <person name="Glavina del Rio T."/>
            <person name="Hammon N."/>
            <person name="Israni S."/>
            <person name="Pitluck S."/>
            <person name="Goltsman E.G."/>
            <person name="Martinez M."/>
            <person name="Schmutz J."/>
            <person name="Larimer F."/>
            <person name="Land M."/>
            <person name="Hauser L."/>
            <person name="Kyrpides N."/>
            <person name="Kim E."/>
            <person name="Boone D.R."/>
            <person name="Brockman F."/>
            <person name="Culley D."/>
            <person name="Ferry J."/>
            <person name="Gunsalus R."/>
            <person name="McInerney M.J."/>
            <person name="Morrison M."/>
            <person name="Plugge C."/>
            <person name="Rohlin L."/>
            <person name="Scholten J."/>
            <person name="Sieber J."/>
            <person name="Stams A.J.M."/>
            <person name="Worm P."/>
            <person name="Henstra A.M."/>
            <person name="Richardson P."/>
        </authorList>
    </citation>
    <scope>NUCLEOTIDE SEQUENCE [LARGE SCALE GENOMIC DNA]</scope>
    <source>
        <strain evidence="2">DSM 10017 / MPOB</strain>
    </source>
</reference>
<gene>
    <name evidence="1" type="ordered locus">Sfum_3363</name>
</gene>
<dbReference type="EMBL" id="CP000478">
    <property type="protein sequence ID" value="ABK19036.1"/>
    <property type="molecule type" value="Genomic_DNA"/>
</dbReference>
<dbReference type="OrthoDB" id="5513332at2"/>
<organism evidence="1 2">
    <name type="scientific">Syntrophobacter fumaroxidans (strain DSM 10017 / MPOB)</name>
    <dbReference type="NCBI Taxonomy" id="335543"/>
    <lineage>
        <taxon>Bacteria</taxon>
        <taxon>Pseudomonadati</taxon>
        <taxon>Thermodesulfobacteriota</taxon>
        <taxon>Syntrophobacteria</taxon>
        <taxon>Syntrophobacterales</taxon>
        <taxon>Syntrophobacteraceae</taxon>
        <taxon>Syntrophobacter</taxon>
    </lineage>
</organism>
<evidence type="ECO:0008006" key="3">
    <source>
        <dbReference type="Google" id="ProtNLM"/>
    </source>
</evidence>
<protein>
    <recommendedName>
        <fullName evidence="3">Restriction endonuclease type IV Mrr domain-containing protein</fullName>
    </recommendedName>
</protein>
<dbReference type="AlphaFoldDB" id="A0LNN4"/>
<dbReference type="Proteomes" id="UP000001784">
    <property type="component" value="Chromosome"/>
</dbReference>
<dbReference type="HOGENOM" id="CLU_1854234_0_0_7"/>
<name>A0LNN4_SYNFM</name>